<dbReference type="KEGG" id="more:E1B28_004673"/>
<dbReference type="PROSITE" id="PS00108">
    <property type="entry name" value="PROTEIN_KINASE_ST"/>
    <property type="match status" value="1"/>
</dbReference>
<evidence type="ECO:0000256" key="1">
    <source>
        <dbReference type="SAM" id="MobiDB-lite"/>
    </source>
</evidence>
<dbReference type="GO" id="GO:0004674">
    <property type="term" value="F:protein serine/threonine kinase activity"/>
    <property type="evidence" value="ECO:0007669"/>
    <property type="project" value="TreeGrafter"/>
</dbReference>
<dbReference type="Pfam" id="PF07714">
    <property type="entry name" value="PK_Tyr_Ser-Thr"/>
    <property type="match status" value="1"/>
</dbReference>
<keyword evidence="4" id="KW-1185">Reference proteome</keyword>
<feature type="region of interest" description="Disordered" evidence="1">
    <location>
        <begin position="460"/>
        <end position="481"/>
    </location>
</feature>
<dbReference type="PROSITE" id="PS50011">
    <property type="entry name" value="PROTEIN_KINASE_DOM"/>
    <property type="match status" value="1"/>
</dbReference>
<dbReference type="InterPro" id="IPR001245">
    <property type="entry name" value="Ser-Thr/Tyr_kinase_cat_dom"/>
</dbReference>
<dbReference type="OrthoDB" id="122279at2759"/>
<evidence type="ECO:0000313" key="4">
    <source>
        <dbReference type="Proteomes" id="UP001049176"/>
    </source>
</evidence>
<reference evidence="3" key="1">
    <citation type="journal article" date="2021" name="Genome Biol. Evol.">
        <title>The assembled and annotated genome of the fairy-ring fungus Marasmius oreades.</title>
        <authorList>
            <person name="Hiltunen M."/>
            <person name="Ament-Velasquez S.L."/>
            <person name="Johannesson H."/>
        </authorList>
    </citation>
    <scope>NUCLEOTIDE SEQUENCE</scope>
    <source>
        <strain evidence="3">03SP1</strain>
    </source>
</reference>
<dbReference type="SMART" id="SM00220">
    <property type="entry name" value="S_TKc"/>
    <property type="match status" value="1"/>
</dbReference>
<dbReference type="GO" id="GO:0005524">
    <property type="term" value="F:ATP binding"/>
    <property type="evidence" value="ECO:0007669"/>
    <property type="project" value="InterPro"/>
</dbReference>
<dbReference type="InterPro" id="IPR051681">
    <property type="entry name" value="Ser/Thr_Kinases-Pseudokinases"/>
</dbReference>
<accession>A0A9P7UZ46</accession>
<name>A0A9P7UZ46_9AGAR</name>
<dbReference type="SUPFAM" id="SSF56112">
    <property type="entry name" value="Protein kinase-like (PK-like)"/>
    <property type="match status" value="1"/>
</dbReference>
<dbReference type="EMBL" id="CM032182">
    <property type="protein sequence ID" value="KAG7097312.1"/>
    <property type="molecule type" value="Genomic_DNA"/>
</dbReference>
<proteinExistence type="predicted"/>
<organism evidence="3 4">
    <name type="scientific">Marasmius oreades</name>
    <name type="common">fairy-ring Marasmius</name>
    <dbReference type="NCBI Taxonomy" id="181124"/>
    <lineage>
        <taxon>Eukaryota</taxon>
        <taxon>Fungi</taxon>
        <taxon>Dikarya</taxon>
        <taxon>Basidiomycota</taxon>
        <taxon>Agaricomycotina</taxon>
        <taxon>Agaricomycetes</taxon>
        <taxon>Agaricomycetidae</taxon>
        <taxon>Agaricales</taxon>
        <taxon>Marasmiineae</taxon>
        <taxon>Marasmiaceae</taxon>
        <taxon>Marasmius</taxon>
    </lineage>
</organism>
<dbReference type="RefSeq" id="XP_043013782.1">
    <property type="nucleotide sequence ID" value="XM_043149178.1"/>
</dbReference>
<comment type="caution">
    <text evidence="3">The sequence shown here is derived from an EMBL/GenBank/DDBJ whole genome shotgun (WGS) entry which is preliminary data.</text>
</comment>
<dbReference type="InterPro" id="IPR000719">
    <property type="entry name" value="Prot_kinase_dom"/>
</dbReference>
<evidence type="ECO:0000259" key="2">
    <source>
        <dbReference type="PROSITE" id="PS50011"/>
    </source>
</evidence>
<dbReference type="PRINTS" id="PR00109">
    <property type="entry name" value="TYRKINASE"/>
</dbReference>
<feature type="domain" description="Protein kinase" evidence="2">
    <location>
        <begin position="80"/>
        <end position="349"/>
    </location>
</feature>
<dbReference type="Gene3D" id="1.10.510.10">
    <property type="entry name" value="Transferase(Phosphotransferase) domain 1"/>
    <property type="match status" value="1"/>
</dbReference>
<sequence length="593" mass="66675">MEFNEELGRLQNILQDELQYQLILQQTGENAQLWLDFLQLAVDHPSVSAEFRSSIFMTMIRLSKTCRLYPKCLAIRNVRKMGNHPVAGGGFGDVWKGTIGGASENIVCLKVSKVYLTSDAGQLFKDYLREAIVWRQLKHPNLLPFLGVYHLDDNRHQFCLVSPWMENGNLVQFTKDNLDIPYYSLVHDVAAGLAYLHSKKIVHGDLKGVNILISPDRRACIADFGLSRVVDATNGLRFLKSTTRPAGTARWLAPELLIGDERTSESSDIYAFGGVCYEIFSGRVPFYELPNDAAVVFHVFHGRRPVRPDGIAELHDVMWGIMETCWSADPTSRLAAGDIMALLVELDTLDIFRPASDWEEGIFTEEIWSNLRYPSYDVQDIDALLKSVESRGEMDQKQAKEPKYGRLCSAVEHSSPVHEDLSDQFPSPSQLSSEYDPFCESVQPGGDEITNLLSEISITKESSPSHHRLTSRSPSPTSAEEDVVSGLTEECKIGWSSAITLGQALSGSMPEQLEVRKKWKSFLKEYHSRCLSSHEIISSRIPWAIANVERSLRTVATHEAKEEDTNEGKLLAILLDVNEMLERVVEQYDYSVV</sequence>
<gene>
    <name evidence="3" type="ORF">E1B28_004673</name>
</gene>
<protein>
    <recommendedName>
        <fullName evidence="2">Protein kinase domain-containing protein</fullName>
    </recommendedName>
</protein>
<dbReference type="Proteomes" id="UP001049176">
    <property type="component" value="Chromosome 2"/>
</dbReference>
<dbReference type="AlphaFoldDB" id="A0A9P7UZ46"/>
<dbReference type="InterPro" id="IPR011009">
    <property type="entry name" value="Kinase-like_dom_sf"/>
</dbReference>
<dbReference type="InterPro" id="IPR008271">
    <property type="entry name" value="Ser/Thr_kinase_AS"/>
</dbReference>
<dbReference type="PANTHER" id="PTHR44329">
    <property type="entry name" value="SERINE/THREONINE-PROTEIN KINASE TNNI3K-RELATED"/>
    <property type="match status" value="1"/>
</dbReference>
<dbReference type="GeneID" id="66073749"/>
<evidence type="ECO:0000313" key="3">
    <source>
        <dbReference type="EMBL" id="KAG7097312.1"/>
    </source>
</evidence>